<comment type="caution">
    <text evidence="1">The sequence shown here is derived from an EMBL/GenBank/DDBJ whole genome shotgun (WGS) entry which is preliminary data.</text>
</comment>
<organism evidence="1 2">
    <name type="scientific">Edhazardia aedis (strain USNM 41457)</name>
    <name type="common">Microsporidian parasite</name>
    <dbReference type="NCBI Taxonomy" id="1003232"/>
    <lineage>
        <taxon>Eukaryota</taxon>
        <taxon>Fungi</taxon>
        <taxon>Fungi incertae sedis</taxon>
        <taxon>Microsporidia</taxon>
        <taxon>Edhazardia</taxon>
    </lineage>
</organism>
<evidence type="ECO:0000313" key="2">
    <source>
        <dbReference type="Proteomes" id="UP000003163"/>
    </source>
</evidence>
<dbReference type="Proteomes" id="UP000003163">
    <property type="component" value="Unassembled WGS sequence"/>
</dbReference>
<dbReference type="InParanoid" id="J9DAY7"/>
<dbReference type="EMBL" id="AFBI03000012">
    <property type="protein sequence ID" value="EJW04936.1"/>
    <property type="molecule type" value="Genomic_DNA"/>
</dbReference>
<reference evidence="2" key="2">
    <citation type="submission" date="2015-07" db="EMBL/GenBank/DDBJ databases">
        <title>Contrasting host-pathogen interactions and genome evolution in two generalist and specialist microsporidian pathogens of mosquitoes.</title>
        <authorList>
            <consortium name="The Broad Institute Genomics Platform"/>
            <consortium name="The Broad Institute Genome Sequencing Center for Infectious Disease"/>
            <person name="Cuomo C.A."/>
            <person name="Sanscrainte N.D."/>
            <person name="Goldberg J.M."/>
            <person name="Heiman D."/>
            <person name="Young S."/>
            <person name="Zeng Q."/>
            <person name="Becnel J.J."/>
            <person name="Birren B.W."/>
        </authorList>
    </citation>
    <scope>NUCLEOTIDE SEQUENCE [LARGE SCALE GENOMIC DNA]</scope>
    <source>
        <strain evidence="2">USNM 41457</strain>
    </source>
</reference>
<reference evidence="1 2" key="1">
    <citation type="submission" date="2011-08" db="EMBL/GenBank/DDBJ databases">
        <authorList>
            <person name="Liu Z.J."/>
            <person name="Shi F.L."/>
            <person name="Lu J.Q."/>
            <person name="Li M."/>
            <person name="Wang Z.L."/>
        </authorList>
    </citation>
    <scope>NUCLEOTIDE SEQUENCE [LARGE SCALE GENOMIC DNA]</scope>
    <source>
        <strain evidence="1 2">USNM 41457</strain>
    </source>
</reference>
<dbReference type="HOGENOM" id="CLU_235189_0_0_1"/>
<protein>
    <submittedName>
        <fullName evidence="1">Uncharacterized protein</fullName>
    </submittedName>
</protein>
<gene>
    <name evidence="1" type="ORF">EDEG_00929</name>
</gene>
<evidence type="ECO:0000313" key="1">
    <source>
        <dbReference type="EMBL" id="EJW04936.1"/>
    </source>
</evidence>
<name>J9DAY7_EDHAE</name>
<proteinExistence type="predicted"/>
<sequence length="1931" mass="228934">MCSDCTLLCNKCVHNNETRHKNEIDRSVVSSQNEKSQSSINNSFIFNNVIENKNLNHNFKEFECNRENQTLDILNLSFLIFMNTKKYVCEYLSPTYDGNIDYIECIIKRLTLLLTDDIDSFQKPDKYSLFFANDRIKLFSLPVFGMETDISIPYLVGLSENNIKSKNKARKNMLKNLVDIVECFEINEFINSIRTFSKNMKFIHTIVNKSLNRGISIFFKEFYNINSTNMFTGDETSEIFHQKSFLNTDLTQNGIFSLKHITSIREMEHECGSKETDSQKINSIDHQGNYLSELVLKNTIRSLINEFLEFVSENKCIYHKIIYEKSYRNFNYSLEKVNNSRIFSSEKNKSSIYDDNLSYGSADSDIQSLLNLKYKNADEQSVIIKHRNSEKMLLSTDKSYKCCCFERTAYSKFICSLEKLSSCNFDDISYQKTFGNIISPKERVFCSYLENEKIIDEINRIMFYDVNRIFFEKNLISLIQFSRIMFILGEEDENLFDAKNQNDLFSILNFASKISNCNVLSQYNGFLNHHSNYIFSNWNDVIIDKTFFSNCEINKKLLFVHNVRHRIIQSCSFIFKKIINRTELDYKKLSSQGMLKKIFEGVFMKKTHIDNNKQQQNILLKFNNENYIDKYEENYSKDVYMHEYYTKNLEISQSILNLNLDSISYFNDIYKCVKNDNSDTINLIFKKIQTYKTTLKSFLVCMKGLISSYDVLFDKKYITKEVFELLKYFKSSDLQIKSFNVFFNQLILELNNFISKINVLIKFTAHPSYNIDYIELFDNSFTSILYNEENYIEKDKFCANHKFISKQNNKKFCFGCLTENNEIDFGLYQPIFMQFFIKAHNNNLDCLPYSKICAAGSNQDLFYLNPDLFVLEKFNYDVVLLIKFIVQIFVHHGLFNLLNYENNSLIQCLHKEICFILNNSEFYLNIPAIVNQFVLLTDIMCEEILPFIDLDNIFDKFEKIITIVDSLGIFYKPLKFFENTLVKHDNSSGSYMQNCESHKCTIFCNSNAVHLYKSNATNVKYTNVSKNFIDKLNTSKTSNQGSSNLAESLINTSNYKDNIIGVTKKNMNNLNNFSKNLTCDHFIEYFHFKLCDNPMKIKKNDIFDRIYIDKIYFIKRIEKTLLSYFYFFKKILTIGYVYLSKSHEKRIIFLINRIYKILFNDNIKKKQAIPINKNFERDNLIGSNFPPDIFPNESEIYKYNNEKSNLTDGLILPQSLCSKSINEVHKKFLCAKNYQYDDETTNCNQKCDFHNFIFNIFSEMFFFNAEPYYFSSNEKMDATKKDFIHFYRCYIKKNRFQEKKDSPLCEIGDIILRTEEKNYLELVSMFDSDDVMNRKEFIDHLFNSGKFATLVAQQGNSESGFNYVKNCFLSIFKRMQTTFTNYRRFCWLSYDYSLIAKIFIHEIIKKQSNSYIFSNTNNLKNNSYDNQYQINNNENKKSSKITEQKKHNHTSKFDKFSKDSENHFLKYLYSNFDFNENSLAHKSSPSDYLQNFFLNIFMVLFENLDETYEKTLIQIVKSLFFYQHKKSSINYPFLIHQDRKLKIPIYIFNRAADDLSLFGPLYYVNYREKLLLDRNISFDLKEQVMQKKPSDKKIMNNCNNFYHPIDGTISSTFIGKKNQHKSNEFNQIMMFMKQFKGIDFDDNLFLTNKIYNIINNRIFKYRKEYLYMLKLITENLLTFPFYIKICTCCEKKLVINDDYYNRYSSILFKESNICTYIKKNACLKANNLLPEKCGNDTMIRNILRKNSDFPFLKNVTSLEKNIFHSSLNSENFDYFDAVKNNSTQHNQNFNIQSENSFSSKDCIYSEKFTKINAFKFFEEGIKTKNIINNYENLIDNIFLKDNILTIKSFKKKYEKERKFDLNIKHESSSLDHCILSNVSEKRKNNPVFIIDFFSTNTEKTKRIKYRNCYYHKKILAKVSIMMITVKRKFIL</sequence>
<dbReference type="VEuPathDB" id="MicrosporidiaDB:EDEG_00929"/>
<accession>J9DAY7</accession>
<keyword evidence="2" id="KW-1185">Reference proteome</keyword>